<dbReference type="RefSeq" id="WP_091362830.1">
    <property type="nucleotide sequence ID" value="NZ_FMXA01000003.1"/>
</dbReference>
<dbReference type="Pfam" id="PF17774">
    <property type="entry name" value="YlmH_RBD"/>
    <property type="match status" value="1"/>
</dbReference>
<dbReference type="AlphaFoldDB" id="A0A1G5UW05"/>
<dbReference type="InterPro" id="IPR040591">
    <property type="entry name" value="RqcP2_RBD"/>
</dbReference>
<dbReference type="GeneID" id="87755221"/>
<evidence type="ECO:0000313" key="3">
    <source>
        <dbReference type="EMBL" id="SDA37812.1"/>
    </source>
</evidence>
<dbReference type="GO" id="GO:0003723">
    <property type="term" value="F:RNA binding"/>
    <property type="evidence" value="ECO:0007669"/>
    <property type="project" value="UniProtKB-KW"/>
</dbReference>
<dbReference type="PROSITE" id="PS50889">
    <property type="entry name" value="S4"/>
    <property type="match status" value="1"/>
</dbReference>
<name>A0A1G5UW05_9FIRM</name>
<dbReference type="Gene3D" id="3.30.70.330">
    <property type="match status" value="1"/>
</dbReference>
<organism evidence="3 4">
    <name type="scientific">Allisonella histaminiformans</name>
    <dbReference type="NCBI Taxonomy" id="209880"/>
    <lineage>
        <taxon>Bacteria</taxon>
        <taxon>Bacillati</taxon>
        <taxon>Bacillota</taxon>
        <taxon>Negativicutes</taxon>
        <taxon>Veillonellales</taxon>
        <taxon>Veillonellaceae</taxon>
        <taxon>Allisonella</taxon>
    </lineage>
</organism>
<dbReference type="Gene3D" id="3.10.290.10">
    <property type="entry name" value="RNA-binding S4 domain"/>
    <property type="match status" value="1"/>
</dbReference>
<dbReference type="InterPro" id="IPR012677">
    <property type="entry name" value="Nucleotide-bd_a/b_plait_sf"/>
</dbReference>
<accession>A0A1G5UW05</accession>
<keyword evidence="4" id="KW-1185">Reference proteome</keyword>
<keyword evidence="1" id="KW-0694">RNA-binding</keyword>
<reference evidence="3 4" key="1">
    <citation type="submission" date="2016-10" db="EMBL/GenBank/DDBJ databases">
        <authorList>
            <person name="de Groot N.N."/>
        </authorList>
    </citation>
    <scope>NUCLEOTIDE SEQUENCE [LARGE SCALE GENOMIC DNA]</scope>
    <source>
        <strain evidence="3 4">DSM 15230</strain>
    </source>
</reference>
<dbReference type="SMART" id="SM00363">
    <property type="entry name" value="S4"/>
    <property type="match status" value="1"/>
</dbReference>
<dbReference type="Gene3D" id="3.30.1370.160">
    <property type="match status" value="1"/>
</dbReference>
<sequence>MKDRQKIIDFFKASGQEAEEIAIRLTDLAESTEKGRPFAVGPFMSPYAVQVASTIAAHMKTVSARAWGGYHEAERVKIAFVNEDFGGTVDFGMKLLRATWDDRYRLIGHRDVLGALMGLGIERDVLGDILMQGSGAQLIVDSRMADWIQQNFVKVAMVPMKVEEIPFDELVLPEKKAKGIRATVASLRLDAVGAAGFGVSRSKMVSAISGDKVQVNWAPAKGTSQTVKPGDIISFRGRGRIEIVELTGKSRKGRTGVRINRYK</sequence>
<feature type="domain" description="RNA-binding S4" evidence="2">
    <location>
        <begin position="187"/>
        <end position="247"/>
    </location>
</feature>
<dbReference type="Proteomes" id="UP000199689">
    <property type="component" value="Unassembled WGS sequence"/>
</dbReference>
<evidence type="ECO:0000256" key="1">
    <source>
        <dbReference type="PROSITE-ProRule" id="PRU00182"/>
    </source>
</evidence>
<dbReference type="CDD" id="cd00165">
    <property type="entry name" value="S4"/>
    <property type="match status" value="1"/>
</dbReference>
<dbReference type="STRING" id="209880.SAMN02910343_00171"/>
<dbReference type="PANTHER" id="PTHR13633:SF3">
    <property type="entry name" value="MITOCHONDRIAL TRANSCRIPTION RESCUE FACTOR 1"/>
    <property type="match status" value="1"/>
</dbReference>
<evidence type="ECO:0000259" key="2">
    <source>
        <dbReference type="SMART" id="SM00363"/>
    </source>
</evidence>
<dbReference type="OrthoDB" id="9812787at2"/>
<dbReference type="SUPFAM" id="SSF55174">
    <property type="entry name" value="Alpha-L RNA-binding motif"/>
    <property type="match status" value="1"/>
</dbReference>
<gene>
    <name evidence="3" type="ORF">SAMN02910343_00171</name>
</gene>
<dbReference type="Pfam" id="PF01479">
    <property type="entry name" value="S4"/>
    <property type="match status" value="1"/>
</dbReference>
<evidence type="ECO:0000313" key="4">
    <source>
        <dbReference type="Proteomes" id="UP000199689"/>
    </source>
</evidence>
<protein>
    <submittedName>
        <fullName evidence="3">RNA-binding protein YlmH, contains S4-like domain</fullName>
    </submittedName>
</protein>
<dbReference type="EMBL" id="FMXA01000003">
    <property type="protein sequence ID" value="SDA37812.1"/>
    <property type="molecule type" value="Genomic_DNA"/>
</dbReference>
<dbReference type="InterPro" id="IPR002942">
    <property type="entry name" value="S4_RNA-bd"/>
</dbReference>
<dbReference type="PANTHER" id="PTHR13633">
    <property type="entry name" value="MITOCHONDRIAL TRANSCRIPTION RESCUE FACTOR 1"/>
    <property type="match status" value="1"/>
</dbReference>
<dbReference type="InterPro" id="IPR036986">
    <property type="entry name" value="S4_RNA-bd_sf"/>
</dbReference>
<proteinExistence type="predicted"/>